<organism evidence="9 10">
    <name type="scientific">Thermococcus sibiricus (strain DSM 12597 / MM 739)</name>
    <dbReference type="NCBI Taxonomy" id="604354"/>
    <lineage>
        <taxon>Archaea</taxon>
        <taxon>Methanobacteriati</taxon>
        <taxon>Methanobacteriota</taxon>
        <taxon>Thermococci</taxon>
        <taxon>Thermococcales</taxon>
        <taxon>Thermococcaceae</taxon>
        <taxon>Thermococcus</taxon>
    </lineage>
</organism>
<dbReference type="Pfam" id="PF00004">
    <property type="entry name" value="AAA"/>
    <property type="match status" value="2"/>
</dbReference>
<dbReference type="PROSITE" id="PS00674">
    <property type="entry name" value="AAA"/>
    <property type="match status" value="2"/>
</dbReference>
<proteinExistence type="inferred from homology"/>
<dbReference type="FunFam" id="1.10.8.60:FF:000178">
    <property type="entry name" value="CDC48/VCP homolog, AAA superfamily"/>
    <property type="match status" value="1"/>
</dbReference>
<dbReference type="PANTHER" id="PTHR23077:SF171">
    <property type="entry name" value="NUCLEAR VALOSIN-CONTAINING PROTEIN-LIKE"/>
    <property type="match status" value="1"/>
</dbReference>
<evidence type="ECO:0000259" key="7">
    <source>
        <dbReference type="SMART" id="SM01072"/>
    </source>
</evidence>
<comment type="similarity">
    <text evidence="1">Belongs to the AAA ATPase family. CDC48 subfamily.</text>
</comment>
<dbReference type="Gene3D" id="1.10.8.60">
    <property type="match status" value="2"/>
</dbReference>
<dbReference type="Pfam" id="PF02933">
    <property type="entry name" value="CDC48_2"/>
    <property type="match status" value="1"/>
</dbReference>
<dbReference type="FunFam" id="3.10.330.10:FF:000005">
    <property type="entry name" value="AAA family ATPase"/>
    <property type="match status" value="1"/>
</dbReference>
<keyword evidence="5" id="KW-0175">Coiled coil</keyword>
<evidence type="ECO:0000256" key="4">
    <source>
        <dbReference type="ARBA" id="ARBA00022840"/>
    </source>
</evidence>
<dbReference type="SMART" id="SM01073">
    <property type="entry name" value="CDC48_N"/>
    <property type="match status" value="1"/>
</dbReference>
<dbReference type="InterPro" id="IPR009010">
    <property type="entry name" value="Asp_de-COase-like_dom_sf"/>
</dbReference>
<dbReference type="NCBIfam" id="TIGR01243">
    <property type="entry name" value="CDC48"/>
    <property type="match status" value="1"/>
</dbReference>
<evidence type="ECO:0000313" key="10">
    <source>
        <dbReference type="Proteomes" id="UP000009079"/>
    </source>
</evidence>
<dbReference type="GO" id="GO:0005524">
    <property type="term" value="F:ATP binding"/>
    <property type="evidence" value="ECO:0007669"/>
    <property type="project" value="UniProtKB-KW"/>
</dbReference>
<dbReference type="Gene3D" id="3.40.50.300">
    <property type="entry name" value="P-loop containing nucleotide triphosphate hydrolases"/>
    <property type="match status" value="2"/>
</dbReference>
<dbReference type="InterPro" id="IPR004201">
    <property type="entry name" value="Cdc48_dom2"/>
</dbReference>
<dbReference type="eggNOG" id="arCOG01308">
    <property type="taxonomic scope" value="Archaea"/>
</dbReference>
<gene>
    <name evidence="9" type="ordered locus">TSIB_1393</name>
</gene>
<dbReference type="SMART" id="SM00382">
    <property type="entry name" value="AAA"/>
    <property type="match status" value="2"/>
</dbReference>
<keyword evidence="4" id="KW-0067">ATP-binding</keyword>
<dbReference type="InterPro" id="IPR003593">
    <property type="entry name" value="AAA+_ATPase"/>
</dbReference>
<dbReference type="SMART" id="SM01072">
    <property type="entry name" value="CDC48_2"/>
    <property type="match status" value="1"/>
</dbReference>
<dbReference type="InterPro" id="IPR003959">
    <property type="entry name" value="ATPase_AAA_core"/>
</dbReference>
<dbReference type="Pfam" id="PF17862">
    <property type="entry name" value="AAA_lid_3"/>
    <property type="match status" value="2"/>
</dbReference>
<feature type="coiled-coil region" evidence="5">
    <location>
        <begin position="412"/>
        <end position="443"/>
    </location>
</feature>
<name>C6A499_THESM</name>
<dbReference type="SUPFAM" id="SSF54585">
    <property type="entry name" value="Cdc48 domain 2-like"/>
    <property type="match status" value="1"/>
</dbReference>
<dbReference type="InterPro" id="IPR003960">
    <property type="entry name" value="ATPase_AAA_CS"/>
</dbReference>
<dbReference type="FunFam" id="3.40.50.300:FF:000012">
    <property type="entry name" value="Transitional endoplasmic reticulum ATPase"/>
    <property type="match status" value="1"/>
</dbReference>
<dbReference type="SUPFAM" id="SSF52540">
    <property type="entry name" value="P-loop containing nucleoside triphosphate hydrolases"/>
    <property type="match status" value="2"/>
</dbReference>
<evidence type="ECO:0000313" key="9">
    <source>
        <dbReference type="EMBL" id="ACS90444.1"/>
    </source>
</evidence>
<dbReference type="InterPro" id="IPR041569">
    <property type="entry name" value="AAA_lid_3"/>
</dbReference>
<dbReference type="FunFam" id="3.40.50.300:FF:000018">
    <property type="entry name" value="Cell division control 48"/>
    <property type="match status" value="1"/>
</dbReference>
<dbReference type="GO" id="GO:0016887">
    <property type="term" value="F:ATP hydrolysis activity"/>
    <property type="evidence" value="ECO:0007669"/>
    <property type="project" value="InterPro"/>
</dbReference>
<dbReference type="KEGG" id="tsi:TSIB_1393"/>
<dbReference type="SUPFAM" id="SSF50692">
    <property type="entry name" value="ADC-like"/>
    <property type="match status" value="1"/>
</dbReference>
<keyword evidence="2" id="KW-0677">Repeat</keyword>
<evidence type="ECO:0000256" key="5">
    <source>
        <dbReference type="SAM" id="Coils"/>
    </source>
</evidence>
<dbReference type="HOGENOM" id="CLU_000688_12_2_2"/>
<dbReference type="InterPro" id="IPR050168">
    <property type="entry name" value="AAA_ATPase_domain"/>
</dbReference>
<dbReference type="Gene3D" id="3.10.330.10">
    <property type="match status" value="1"/>
</dbReference>
<evidence type="ECO:0000259" key="8">
    <source>
        <dbReference type="SMART" id="SM01073"/>
    </source>
</evidence>
<protein>
    <submittedName>
        <fullName evidence="9">Pk-cdcA protein</fullName>
    </submittedName>
</protein>
<keyword evidence="3" id="KW-0547">Nucleotide-binding</keyword>
<feature type="domain" description="CDC48" evidence="7">
    <location>
        <begin position="118"/>
        <end position="202"/>
    </location>
</feature>
<dbReference type="FunFam" id="2.40.40.20:FF:000007">
    <property type="entry name" value="AAA family ATPase"/>
    <property type="match status" value="1"/>
</dbReference>
<dbReference type="AlphaFoldDB" id="C6A499"/>
<dbReference type="InterPro" id="IPR027417">
    <property type="entry name" value="P-loop_NTPase"/>
</dbReference>
<reference evidence="9 10" key="1">
    <citation type="journal article" date="2009" name="Appl. Environ. Microbiol.">
        <title>Metabolic versatility and indigenous origin of the archaeon Thermococcus sibiricus, isolated from a siberian oil reservoir, as revealed by genome analysis.</title>
        <authorList>
            <person name="Mardanov A.V."/>
            <person name="Ravin N.V."/>
            <person name="Svetlitchnyi V.A."/>
            <person name="Beletsky A.V."/>
            <person name="Miroshnichenko M.L."/>
            <person name="Bonch-Osmolovskaya E.A."/>
            <person name="Skryabin K.G."/>
        </authorList>
    </citation>
    <scope>NUCLEOTIDE SEQUENCE [LARGE SCALE GENOMIC DNA]</scope>
    <source>
        <strain evidence="10">DSM 12597 / MM 739</strain>
    </source>
</reference>
<keyword evidence="10" id="KW-1185">Reference proteome</keyword>
<evidence type="ECO:0000256" key="3">
    <source>
        <dbReference type="ARBA" id="ARBA00022741"/>
    </source>
</evidence>
<dbReference type="Gene3D" id="2.40.40.20">
    <property type="match status" value="1"/>
</dbReference>
<dbReference type="InterPro" id="IPR003338">
    <property type="entry name" value="CDC4_N-term_subdom"/>
</dbReference>
<feature type="domain" description="CDC48 N-terminal subdomain" evidence="8">
    <location>
        <begin position="16"/>
        <end position="100"/>
    </location>
</feature>
<dbReference type="InterPro" id="IPR029067">
    <property type="entry name" value="CDC48_domain_2-like_sf"/>
</dbReference>
<dbReference type="Pfam" id="PF02359">
    <property type="entry name" value="CDC48_N"/>
    <property type="match status" value="1"/>
</dbReference>
<dbReference type="PANTHER" id="PTHR23077">
    <property type="entry name" value="AAA-FAMILY ATPASE"/>
    <property type="match status" value="1"/>
</dbReference>
<feature type="domain" description="AAA+ ATPase" evidence="6">
    <location>
        <begin position="246"/>
        <end position="382"/>
    </location>
</feature>
<sequence length="839" mass="94214">MIEMIFGKDEVKDEIKLRVAEALKRDVGRGVVRIDRKYQRQLGIEPGDIVELEGERKTAAIAENAHPDDKGLDIIRMDGYIRRNAGVSIGDYIILRKAEVQEARKVVLAPAQRGVYLQIPGELVKRNLLGRPVTKGDLVVASGRETEIYAGSPFDELFRGFFESLPLGFGELKFIVVNTAPKGIVQITYNTEIEVLPQAVEVREEKVPEVTYEDIGGLKDAVQKIREMVELPLKHPELFERLGIEPPKGVLLYGPPGTGKTLLAKAVANEANAHFIAINGPEIMSKYYGESEERLRDIFKEAEENAPSIIFIDEIDAIAPKREEVTGEVEKRVVSQLLTLMDGLKSRGKVIVIGATNRPDALDPALRRPGRFDREIEVGVPDKQGRKEILQIHTRGMPLEPEYDKRSVLRVLNSLKNREAFDKERIEEMIQKIENAKEESDIKITLKEDGELYKEVRARLIDSMLEELAEKTHGFVGADLAALAREAAMVVLRRLITEGKVNPEEEKIPPEVLQELKVTKNDFYEALKMIEPSALREVLIEVPNVRWDDIGGLENVKQELKEAVEWPLKYPKAFQRLGITPPKGILLYGPPGTGKTLLAKAVANESEANFIGIRGPEVLSKWVGESEKRIREIFRKARQAAPTVVFIDEVDSIAPMRGGEGDRVTDRLINQLLTEMDGIEENSGVVVIAATNRPDILDPALLRPGRFDRLILVPAPDEKARLEILKVHTRRVPLASDVSLQELAKKTEGYSGADLAALVREAAFVALRRAVSITSRDLVEDQAEEFLEKLKVSKGDFEDAMKKVKPSITRYMLDYYKTFEESRKGVKGEERREVDYFTL</sequence>
<dbReference type="STRING" id="604354.TSIB_1393"/>
<accession>C6A499</accession>
<dbReference type="Proteomes" id="UP000009079">
    <property type="component" value="Chromosome"/>
</dbReference>
<evidence type="ECO:0000256" key="1">
    <source>
        <dbReference type="ARBA" id="ARBA00009833"/>
    </source>
</evidence>
<dbReference type="GO" id="GO:0005737">
    <property type="term" value="C:cytoplasm"/>
    <property type="evidence" value="ECO:0007669"/>
    <property type="project" value="UniProtKB-ARBA"/>
</dbReference>
<dbReference type="EMBL" id="CP001463">
    <property type="protein sequence ID" value="ACS90444.1"/>
    <property type="molecule type" value="Genomic_DNA"/>
</dbReference>
<evidence type="ECO:0000256" key="2">
    <source>
        <dbReference type="ARBA" id="ARBA00022737"/>
    </source>
</evidence>
<feature type="domain" description="AAA+ ATPase" evidence="6">
    <location>
        <begin position="581"/>
        <end position="717"/>
    </location>
</feature>
<evidence type="ECO:0000259" key="6">
    <source>
        <dbReference type="SMART" id="SM00382"/>
    </source>
</evidence>
<dbReference type="InterPro" id="IPR005938">
    <property type="entry name" value="AAA_ATPase_CDC48"/>
</dbReference>
<dbReference type="CDD" id="cd19529">
    <property type="entry name" value="RecA-like_VCP_r2"/>
    <property type="match status" value="1"/>
</dbReference>